<dbReference type="EMBL" id="JBHRUJ010000016">
    <property type="protein sequence ID" value="MFC3211603.1"/>
    <property type="molecule type" value="Genomic_DNA"/>
</dbReference>
<accession>A0ABV7KQ37</accession>
<feature type="transmembrane region" description="Helical" evidence="1">
    <location>
        <begin position="69"/>
        <end position="88"/>
    </location>
</feature>
<keyword evidence="4" id="KW-1185">Reference proteome</keyword>
<dbReference type="SUPFAM" id="SSF116726">
    <property type="entry name" value="TrkA C-terminal domain-like"/>
    <property type="match status" value="1"/>
</dbReference>
<keyword evidence="1" id="KW-0472">Membrane</keyword>
<dbReference type="PROSITE" id="PS51202">
    <property type="entry name" value="RCK_C"/>
    <property type="match status" value="1"/>
</dbReference>
<gene>
    <name evidence="3" type="ORF">ACFOEJ_11005</name>
</gene>
<name>A0ABV7KQ37_PLAOK</name>
<comment type="caution">
    <text evidence="3">The sequence shown here is derived from an EMBL/GenBank/DDBJ whole genome shotgun (WGS) entry which is preliminary data.</text>
</comment>
<evidence type="ECO:0000259" key="2">
    <source>
        <dbReference type="PROSITE" id="PS51202"/>
    </source>
</evidence>
<dbReference type="InterPro" id="IPR036721">
    <property type="entry name" value="RCK_C_sf"/>
</dbReference>
<evidence type="ECO:0000313" key="4">
    <source>
        <dbReference type="Proteomes" id="UP001595625"/>
    </source>
</evidence>
<evidence type="ECO:0000313" key="3">
    <source>
        <dbReference type="EMBL" id="MFC3211603.1"/>
    </source>
</evidence>
<dbReference type="InterPro" id="IPR006037">
    <property type="entry name" value="RCK_C"/>
</dbReference>
<feature type="domain" description="RCK C-terminal" evidence="2">
    <location>
        <begin position="139"/>
        <end position="222"/>
    </location>
</feature>
<organism evidence="3 4">
    <name type="scientific">Planomicrobium okeanokoites</name>
    <name type="common">Planococcus okeanokoites</name>
    <name type="synonym">Flavobacterium okeanokoites</name>
    <dbReference type="NCBI Taxonomy" id="244"/>
    <lineage>
        <taxon>Bacteria</taxon>
        <taxon>Bacillati</taxon>
        <taxon>Bacillota</taxon>
        <taxon>Bacilli</taxon>
        <taxon>Bacillales</taxon>
        <taxon>Caryophanaceae</taxon>
        <taxon>Planomicrobium</taxon>
    </lineage>
</organism>
<dbReference type="Proteomes" id="UP001595625">
    <property type="component" value="Unassembled WGS sequence"/>
</dbReference>
<dbReference type="Pfam" id="PF02080">
    <property type="entry name" value="TrkA_C"/>
    <property type="match status" value="1"/>
</dbReference>
<reference evidence="4" key="1">
    <citation type="journal article" date="2019" name="Int. J. Syst. Evol. Microbiol.">
        <title>The Global Catalogue of Microorganisms (GCM) 10K type strain sequencing project: providing services to taxonomists for standard genome sequencing and annotation.</title>
        <authorList>
            <consortium name="The Broad Institute Genomics Platform"/>
            <consortium name="The Broad Institute Genome Sequencing Center for Infectious Disease"/>
            <person name="Wu L."/>
            <person name="Ma J."/>
        </authorList>
    </citation>
    <scope>NUCLEOTIDE SEQUENCE [LARGE SCALE GENOMIC DNA]</scope>
    <source>
        <strain evidence="4">CCM 320</strain>
    </source>
</reference>
<feature type="transmembrane region" description="Helical" evidence="1">
    <location>
        <begin position="94"/>
        <end position="111"/>
    </location>
</feature>
<keyword evidence="1" id="KW-0812">Transmembrane</keyword>
<keyword evidence="1" id="KW-1133">Transmembrane helix</keyword>
<feature type="transmembrane region" description="Helical" evidence="1">
    <location>
        <begin position="6"/>
        <end position="27"/>
    </location>
</feature>
<sequence length="226" mass="26122">MWEFAFIALYAVIIALVIEIGVILFHMTGLEKEIARYQVISMLTGTGFTTQESALIIDHPIRRRISSGLILFGYFSLAVIISSIATILSNDLRIELLLIIIGILFVFLFIFKNKSVFNRLEDRFEHEMDTEYNLEDWPMKTALALDEEEMVAIIQIKHGSDYIGQKGRTLVEESLDVVLLIIRRGDEILRFDLFEVELQEGDKIMIIGKEDHIKERYKEMLSEDET</sequence>
<protein>
    <submittedName>
        <fullName evidence="3">TrkA C-terminal domain-containing protein</fullName>
    </submittedName>
</protein>
<evidence type="ECO:0000256" key="1">
    <source>
        <dbReference type="SAM" id="Phobius"/>
    </source>
</evidence>
<dbReference type="Gene3D" id="3.30.70.1450">
    <property type="entry name" value="Regulator of K+ conductance, C-terminal domain"/>
    <property type="match status" value="1"/>
</dbReference>
<dbReference type="RefSeq" id="WP_117312252.1">
    <property type="nucleotide sequence ID" value="NZ_JBHRUJ010000016.1"/>
</dbReference>
<proteinExistence type="predicted"/>